<proteinExistence type="predicted"/>
<gene>
    <name evidence="1" type="ordered locus">MTR_5g097215</name>
</gene>
<dbReference type="Proteomes" id="UP000002051">
    <property type="component" value="Chromosome 5"/>
</dbReference>
<dbReference type="HOGENOM" id="CLU_2577488_0_0_1"/>
<evidence type="ECO:0000313" key="1">
    <source>
        <dbReference type="EMBL" id="KEH28478.1"/>
    </source>
</evidence>
<name>A0A072UH89_MEDTR</name>
<evidence type="ECO:0000313" key="3">
    <source>
        <dbReference type="Proteomes" id="UP000002051"/>
    </source>
</evidence>
<dbReference type="EMBL" id="CM001221">
    <property type="protein sequence ID" value="KEH28478.1"/>
    <property type="molecule type" value="Genomic_DNA"/>
</dbReference>
<dbReference type="EnsemblPlants" id="KEH28478">
    <property type="protein sequence ID" value="KEH28478"/>
    <property type="gene ID" value="MTR_5g097215"/>
</dbReference>
<accession>A0A072UH89</accession>
<evidence type="ECO:0000313" key="2">
    <source>
        <dbReference type="EnsemblPlants" id="KEH28478"/>
    </source>
</evidence>
<keyword evidence="3" id="KW-1185">Reference proteome</keyword>
<reference evidence="1 3" key="2">
    <citation type="journal article" date="2014" name="BMC Genomics">
        <title>An improved genome release (version Mt4.0) for the model legume Medicago truncatula.</title>
        <authorList>
            <person name="Tang H."/>
            <person name="Krishnakumar V."/>
            <person name="Bidwell S."/>
            <person name="Rosen B."/>
            <person name="Chan A."/>
            <person name="Zhou S."/>
            <person name="Gentzbittel L."/>
            <person name="Childs K.L."/>
            <person name="Yandell M."/>
            <person name="Gundlach H."/>
            <person name="Mayer K.F."/>
            <person name="Schwartz D.C."/>
            <person name="Town C.D."/>
        </authorList>
    </citation>
    <scope>GENOME REANNOTATION</scope>
    <source>
        <strain evidence="1">A17</strain>
        <strain evidence="2 3">cv. Jemalong A17</strain>
    </source>
</reference>
<reference evidence="2" key="3">
    <citation type="submission" date="2015-04" db="UniProtKB">
        <authorList>
            <consortium name="EnsemblPlants"/>
        </authorList>
    </citation>
    <scope>IDENTIFICATION</scope>
    <source>
        <strain evidence="2">cv. Jemalong A17</strain>
    </source>
</reference>
<organism evidence="1 3">
    <name type="scientific">Medicago truncatula</name>
    <name type="common">Barrel medic</name>
    <name type="synonym">Medicago tribuloides</name>
    <dbReference type="NCBI Taxonomy" id="3880"/>
    <lineage>
        <taxon>Eukaryota</taxon>
        <taxon>Viridiplantae</taxon>
        <taxon>Streptophyta</taxon>
        <taxon>Embryophyta</taxon>
        <taxon>Tracheophyta</taxon>
        <taxon>Spermatophyta</taxon>
        <taxon>Magnoliopsida</taxon>
        <taxon>eudicotyledons</taxon>
        <taxon>Gunneridae</taxon>
        <taxon>Pentapetalae</taxon>
        <taxon>rosids</taxon>
        <taxon>fabids</taxon>
        <taxon>Fabales</taxon>
        <taxon>Fabaceae</taxon>
        <taxon>Papilionoideae</taxon>
        <taxon>50 kb inversion clade</taxon>
        <taxon>NPAAA clade</taxon>
        <taxon>Hologalegina</taxon>
        <taxon>IRL clade</taxon>
        <taxon>Trifolieae</taxon>
        <taxon>Medicago</taxon>
    </lineage>
</organism>
<dbReference type="AlphaFoldDB" id="A0A072UH89"/>
<sequence>MAQTRHHFSDNKRHILTTIKIRNCPSDFKRGQHCPMASREDLVRLQCEMSSLSNFRSFLAASLENPSSVIDSQFTNRMQRR</sequence>
<reference evidence="1 3" key="1">
    <citation type="journal article" date="2011" name="Nature">
        <title>The Medicago genome provides insight into the evolution of rhizobial symbioses.</title>
        <authorList>
            <person name="Young N.D."/>
            <person name="Debelle F."/>
            <person name="Oldroyd G.E."/>
            <person name="Geurts R."/>
            <person name="Cannon S.B."/>
            <person name="Udvardi M.K."/>
            <person name="Benedito V.A."/>
            <person name="Mayer K.F."/>
            <person name="Gouzy J."/>
            <person name="Schoof H."/>
            <person name="Van de Peer Y."/>
            <person name="Proost S."/>
            <person name="Cook D.R."/>
            <person name="Meyers B.C."/>
            <person name="Spannagl M."/>
            <person name="Cheung F."/>
            <person name="De Mita S."/>
            <person name="Krishnakumar V."/>
            <person name="Gundlach H."/>
            <person name="Zhou S."/>
            <person name="Mudge J."/>
            <person name="Bharti A.K."/>
            <person name="Murray J.D."/>
            <person name="Naoumkina M.A."/>
            <person name="Rosen B."/>
            <person name="Silverstein K.A."/>
            <person name="Tang H."/>
            <person name="Rombauts S."/>
            <person name="Zhao P.X."/>
            <person name="Zhou P."/>
            <person name="Barbe V."/>
            <person name="Bardou P."/>
            <person name="Bechner M."/>
            <person name="Bellec A."/>
            <person name="Berger A."/>
            <person name="Berges H."/>
            <person name="Bidwell S."/>
            <person name="Bisseling T."/>
            <person name="Choisne N."/>
            <person name="Couloux A."/>
            <person name="Denny R."/>
            <person name="Deshpande S."/>
            <person name="Dai X."/>
            <person name="Doyle J.J."/>
            <person name="Dudez A.M."/>
            <person name="Farmer A.D."/>
            <person name="Fouteau S."/>
            <person name="Franken C."/>
            <person name="Gibelin C."/>
            <person name="Gish J."/>
            <person name="Goldstein S."/>
            <person name="Gonzalez A.J."/>
            <person name="Green P.J."/>
            <person name="Hallab A."/>
            <person name="Hartog M."/>
            <person name="Hua A."/>
            <person name="Humphray S.J."/>
            <person name="Jeong D.H."/>
            <person name="Jing Y."/>
            <person name="Jocker A."/>
            <person name="Kenton S.M."/>
            <person name="Kim D.J."/>
            <person name="Klee K."/>
            <person name="Lai H."/>
            <person name="Lang C."/>
            <person name="Lin S."/>
            <person name="Macmil S.L."/>
            <person name="Magdelenat G."/>
            <person name="Matthews L."/>
            <person name="McCorrison J."/>
            <person name="Monaghan E.L."/>
            <person name="Mun J.H."/>
            <person name="Najar F.Z."/>
            <person name="Nicholson C."/>
            <person name="Noirot C."/>
            <person name="O'Bleness M."/>
            <person name="Paule C.R."/>
            <person name="Poulain J."/>
            <person name="Prion F."/>
            <person name="Qin B."/>
            <person name="Qu C."/>
            <person name="Retzel E.F."/>
            <person name="Riddle C."/>
            <person name="Sallet E."/>
            <person name="Samain S."/>
            <person name="Samson N."/>
            <person name="Sanders I."/>
            <person name="Saurat O."/>
            <person name="Scarpelli C."/>
            <person name="Schiex T."/>
            <person name="Segurens B."/>
            <person name="Severin A.J."/>
            <person name="Sherrier D.J."/>
            <person name="Shi R."/>
            <person name="Sims S."/>
            <person name="Singer S.R."/>
            <person name="Sinharoy S."/>
            <person name="Sterck L."/>
            <person name="Viollet A."/>
            <person name="Wang B.B."/>
            <person name="Wang K."/>
            <person name="Wang M."/>
            <person name="Wang X."/>
            <person name="Warfsmann J."/>
            <person name="Weissenbach J."/>
            <person name="White D.D."/>
            <person name="White J.D."/>
            <person name="Wiley G.B."/>
            <person name="Wincker P."/>
            <person name="Xing Y."/>
            <person name="Yang L."/>
            <person name="Yao Z."/>
            <person name="Ying F."/>
            <person name="Zhai J."/>
            <person name="Zhou L."/>
            <person name="Zuber A."/>
            <person name="Denarie J."/>
            <person name="Dixon R.A."/>
            <person name="May G.D."/>
            <person name="Schwartz D.C."/>
            <person name="Rogers J."/>
            <person name="Quetier F."/>
            <person name="Town C.D."/>
            <person name="Roe B.A."/>
        </authorList>
    </citation>
    <scope>NUCLEOTIDE SEQUENCE [LARGE SCALE GENOMIC DNA]</scope>
    <source>
        <strain evidence="1">A17</strain>
        <strain evidence="2 3">cv. Jemalong A17</strain>
    </source>
</reference>
<protein>
    <submittedName>
        <fullName evidence="1 2">Uncharacterized protein</fullName>
    </submittedName>
</protein>